<dbReference type="InterPro" id="IPR027417">
    <property type="entry name" value="P-loop_NTPase"/>
</dbReference>
<organism evidence="2 3">
    <name type="scientific">Tistrella mobilis (strain KA081020-065)</name>
    <dbReference type="NCBI Taxonomy" id="1110502"/>
    <lineage>
        <taxon>Bacteria</taxon>
        <taxon>Pseudomonadati</taxon>
        <taxon>Pseudomonadota</taxon>
        <taxon>Alphaproteobacteria</taxon>
        <taxon>Geminicoccales</taxon>
        <taxon>Geminicoccaceae</taxon>
        <taxon>Tistrella</taxon>
    </lineage>
</organism>
<evidence type="ECO:0000256" key="1">
    <source>
        <dbReference type="SAM" id="MobiDB-lite"/>
    </source>
</evidence>
<sequence length="324" mass="35008">MEPVLSAVPQPVPARLHHEAGRITADWADIAGTDPGLPFFDDRIAGAGPGWRAELPLTGDAPAPAALILHTGRCGSTLVSRSLSLLTRCHVVSEPQALNDVLSVDGVWPFLPAATKVEALRRVAAALARIARPDQDRFILKLSSWNALHLPLLDQAFPGVPKLFVYRRPDEILVSLRDRPAGWMRRAAHRMQAGLFLGGTPSQVADTPLAFAAQVLGRILAGVVRDVERQGAGDWLLVPYEALPQALTTQILPWLGLIPTAEEADRLAHAAGRHAKDPTGRQRFEPDGTRKRAAVTADLAALARDLADAHHDRLEHLRLQAGQA</sequence>
<dbReference type="Proteomes" id="UP000005258">
    <property type="component" value="Plasmid pTM3"/>
</dbReference>
<dbReference type="HOGENOM" id="CLU_055103_0_0_5"/>
<dbReference type="PATRIC" id="fig|1110502.3.peg.5736"/>
<evidence type="ECO:0000313" key="3">
    <source>
        <dbReference type="Proteomes" id="UP000005258"/>
    </source>
</evidence>
<evidence type="ECO:0000313" key="2">
    <source>
        <dbReference type="EMBL" id="AFK57467.1"/>
    </source>
</evidence>
<geneLocation type="plasmid" evidence="2 3">
    <name>pTM3</name>
</geneLocation>
<proteinExistence type="predicted"/>
<name>I3TXH9_TISMK</name>
<keyword evidence="2" id="KW-0614">Plasmid</keyword>
<dbReference type="KEGG" id="tmo:TMO_c0857"/>
<dbReference type="AlphaFoldDB" id="I3TXH9"/>
<accession>I3TXH9</accession>
<dbReference type="EMBL" id="CP003239">
    <property type="protein sequence ID" value="AFK57467.1"/>
    <property type="molecule type" value="Genomic_DNA"/>
</dbReference>
<gene>
    <name evidence="2" type="ordered locus">TMO_c0857</name>
</gene>
<protein>
    <submittedName>
        <fullName evidence="2">Aspartyl/asparaginyl beta-hydroxylase</fullName>
    </submittedName>
</protein>
<keyword evidence="3" id="KW-1185">Reference proteome</keyword>
<dbReference type="Gene3D" id="3.40.50.300">
    <property type="entry name" value="P-loop containing nucleotide triphosphate hydrolases"/>
    <property type="match status" value="1"/>
</dbReference>
<dbReference type="RefSeq" id="WP_014748456.1">
    <property type="nucleotide sequence ID" value="NC_017958.1"/>
</dbReference>
<reference evidence="2 3" key="1">
    <citation type="journal article" date="2012" name="J. Am. Chem. Soc.">
        <title>Bacterial biosynthesis and maturation of the didemnin anti-cancer agents.</title>
        <authorList>
            <person name="Xu Y."/>
            <person name="Kersten R.D."/>
            <person name="Nam S.J."/>
            <person name="Lu L."/>
            <person name="Al-Suwailem A.M."/>
            <person name="Zheng H."/>
            <person name="Fenical W."/>
            <person name="Dorrestein P.C."/>
            <person name="Moore B.S."/>
            <person name="Qian P.Y."/>
        </authorList>
    </citation>
    <scope>NUCLEOTIDE SEQUENCE [LARGE SCALE GENOMIC DNA]</scope>
    <source>
        <strain evidence="2 3">KA081020-065</strain>
    </source>
</reference>
<feature type="region of interest" description="Disordered" evidence="1">
    <location>
        <begin position="269"/>
        <end position="290"/>
    </location>
</feature>
<dbReference type="SUPFAM" id="SSF52540">
    <property type="entry name" value="P-loop containing nucleoside triphosphate hydrolases"/>
    <property type="match status" value="1"/>
</dbReference>